<dbReference type="GO" id="GO:0005840">
    <property type="term" value="C:ribosome"/>
    <property type="evidence" value="ECO:0007669"/>
    <property type="project" value="UniProtKB-KW"/>
</dbReference>
<evidence type="ECO:0000256" key="2">
    <source>
        <dbReference type="ARBA" id="ARBA00022730"/>
    </source>
</evidence>
<dbReference type="Pfam" id="PF00276">
    <property type="entry name" value="Ribosomal_L23"/>
    <property type="match status" value="1"/>
</dbReference>
<dbReference type="GO" id="GO:0006412">
    <property type="term" value="P:translation"/>
    <property type="evidence" value="ECO:0007669"/>
    <property type="project" value="UniProtKB-UniRule"/>
</dbReference>
<dbReference type="GO" id="GO:0003735">
    <property type="term" value="F:structural constituent of ribosome"/>
    <property type="evidence" value="ECO:0007669"/>
    <property type="project" value="InterPro"/>
</dbReference>
<evidence type="ECO:0000256" key="1">
    <source>
        <dbReference type="ARBA" id="ARBA00006700"/>
    </source>
</evidence>
<dbReference type="Gene3D" id="3.30.70.330">
    <property type="match status" value="1"/>
</dbReference>
<evidence type="ECO:0000256" key="5">
    <source>
        <dbReference type="ARBA" id="ARBA00023274"/>
    </source>
</evidence>
<dbReference type="PROSITE" id="PS00050">
    <property type="entry name" value="RIBOSOMAL_L23"/>
    <property type="match status" value="1"/>
</dbReference>
<dbReference type="InterPro" id="IPR001014">
    <property type="entry name" value="Ribosomal_uL23_CS"/>
</dbReference>
<evidence type="ECO:0000256" key="6">
    <source>
        <dbReference type="HAMAP-Rule" id="MF_01369"/>
    </source>
</evidence>
<sequence length="97" mass="11072">MTQDIRSIIKSHVTTERTTALRAKTGEYVFEVDKRANKHAIKLAIEKAFSVKVMEVRTAIVPGKVKRMGRFEGKSPTWKKAIVRLKKDQVISQFENA</sequence>
<proteinExistence type="inferred from homology"/>
<evidence type="ECO:0000313" key="8">
    <source>
        <dbReference type="EMBL" id="PWB75033.1"/>
    </source>
</evidence>
<comment type="function">
    <text evidence="6">One of the early assembly proteins it binds 23S rRNA. One of the proteins that surrounds the polypeptide exit tunnel on the outside of the ribosome. Forms the main docking site for trigger factor binding to the ribosome.</text>
</comment>
<dbReference type="InterPro" id="IPR013025">
    <property type="entry name" value="Ribosomal_uL23-like"/>
</dbReference>
<accession>A0A855X5W5</accession>
<keyword evidence="2 6" id="KW-0699">rRNA-binding</keyword>
<keyword evidence="4 6" id="KW-0689">Ribosomal protein</keyword>
<dbReference type="InterPro" id="IPR012678">
    <property type="entry name" value="Ribosomal_uL23/eL15/eS24_sf"/>
</dbReference>
<dbReference type="InterPro" id="IPR012677">
    <property type="entry name" value="Nucleotide-bd_a/b_plait_sf"/>
</dbReference>
<gene>
    <name evidence="6" type="primary">rplW</name>
    <name evidence="8" type="ORF">C3F09_03085</name>
</gene>
<dbReference type="GO" id="GO:0019843">
    <property type="term" value="F:rRNA binding"/>
    <property type="evidence" value="ECO:0007669"/>
    <property type="project" value="UniProtKB-UniRule"/>
</dbReference>
<dbReference type="AlphaFoldDB" id="A0A855X5W5"/>
<dbReference type="SUPFAM" id="SSF54189">
    <property type="entry name" value="Ribosomal proteins S24e, L23 and L15e"/>
    <property type="match status" value="1"/>
</dbReference>
<evidence type="ECO:0000256" key="3">
    <source>
        <dbReference type="ARBA" id="ARBA00022884"/>
    </source>
</evidence>
<keyword evidence="3 6" id="KW-0694">RNA-binding</keyword>
<comment type="caution">
    <text evidence="8">The sequence shown here is derived from an EMBL/GenBank/DDBJ whole genome shotgun (WGS) entry which is preliminary data.</text>
</comment>
<evidence type="ECO:0000256" key="7">
    <source>
        <dbReference type="RuleBase" id="RU003934"/>
    </source>
</evidence>
<dbReference type="PANTHER" id="PTHR11620">
    <property type="entry name" value="60S RIBOSOMAL PROTEIN L23A"/>
    <property type="match status" value="1"/>
</dbReference>
<dbReference type="GO" id="GO:1990904">
    <property type="term" value="C:ribonucleoprotein complex"/>
    <property type="evidence" value="ECO:0007669"/>
    <property type="project" value="UniProtKB-KW"/>
</dbReference>
<evidence type="ECO:0000313" key="9">
    <source>
        <dbReference type="Proteomes" id="UP000250918"/>
    </source>
</evidence>
<keyword evidence="5 6" id="KW-0687">Ribonucleoprotein</keyword>
<dbReference type="EMBL" id="PQAP01000015">
    <property type="protein sequence ID" value="PWB75033.1"/>
    <property type="molecule type" value="Genomic_DNA"/>
</dbReference>
<comment type="subunit">
    <text evidence="6">Part of the 50S ribosomal subunit. Contacts protein L29, and trigger factor when it is bound to the ribosome.</text>
</comment>
<comment type="similarity">
    <text evidence="1 6 7">Belongs to the universal ribosomal protein uL23 family.</text>
</comment>
<dbReference type="HAMAP" id="MF_01369_B">
    <property type="entry name" value="Ribosomal_uL23_B"/>
    <property type="match status" value="1"/>
</dbReference>
<organism evidence="8 9">
    <name type="scientific">candidate division GN15 bacterium</name>
    <dbReference type="NCBI Taxonomy" id="2072418"/>
    <lineage>
        <taxon>Bacteria</taxon>
        <taxon>candidate division GN15</taxon>
    </lineage>
</organism>
<dbReference type="Proteomes" id="UP000250918">
    <property type="component" value="Unassembled WGS sequence"/>
</dbReference>
<evidence type="ECO:0000256" key="4">
    <source>
        <dbReference type="ARBA" id="ARBA00022980"/>
    </source>
</evidence>
<protein>
    <recommendedName>
        <fullName evidence="6">Large ribosomal subunit protein uL23</fullName>
    </recommendedName>
</protein>
<dbReference type="NCBIfam" id="NF004363">
    <property type="entry name" value="PRK05738.2-4"/>
    <property type="match status" value="1"/>
</dbReference>
<reference evidence="8 9" key="1">
    <citation type="journal article" date="2018" name="ISME J.">
        <title>A methanotrophic archaeon couples anaerobic oxidation of methane to Fe(III) reduction.</title>
        <authorList>
            <person name="Cai C."/>
            <person name="Leu A.O."/>
            <person name="Xie G.J."/>
            <person name="Guo J."/>
            <person name="Feng Y."/>
            <person name="Zhao J.X."/>
            <person name="Tyson G.W."/>
            <person name="Yuan Z."/>
            <person name="Hu S."/>
        </authorList>
    </citation>
    <scope>NUCLEOTIDE SEQUENCE [LARGE SCALE GENOMIC DNA]</scope>
    <source>
        <strain evidence="8">FeB_12</strain>
    </source>
</reference>
<name>A0A855X5W5_9BACT</name>